<feature type="transmembrane region" description="Helical" evidence="6">
    <location>
        <begin position="104"/>
        <end position="123"/>
    </location>
</feature>
<evidence type="ECO:0000313" key="7">
    <source>
        <dbReference type="EMBL" id="CAK9075740.1"/>
    </source>
</evidence>
<reference evidence="7 8" key="1">
    <citation type="submission" date="2024-02" db="EMBL/GenBank/DDBJ databases">
        <authorList>
            <person name="Chen Y."/>
            <person name="Shah S."/>
            <person name="Dougan E. K."/>
            <person name="Thang M."/>
            <person name="Chan C."/>
        </authorList>
    </citation>
    <scope>NUCLEOTIDE SEQUENCE [LARGE SCALE GENOMIC DNA]</scope>
</reference>
<evidence type="ECO:0000256" key="1">
    <source>
        <dbReference type="ARBA" id="ARBA00004141"/>
    </source>
</evidence>
<evidence type="ECO:0000256" key="5">
    <source>
        <dbReference type="ARBA" id="ARBA00023136"/>
    </source>
</evidence>
<comment type="subcellular location">
    <subcellularLocation>
        <location evidence="1">Membrane</location>
        <topology evidence="1">Multi-pass membrane protein</topology>
    </subcellularLocation>
</comment>
<protein>
    <submittedName>
        <fullName evidence="7">Adenosine 3'-phospho 5'-phosphosulfate transporter 2 (Adenosine 3'-phosphate 5'-phosphosulfate transporter) (PAPS transporter 2) (Solute carrier family 35 member B3 homolog)</fullName>
    </submittedName>
</protein>
<feature type="transmembrane region" description="Helical" evidence="6">
    <location>
        <begin position="251"/>
        <end position="272"/>
    </location>
</feature>
<feature type="transmembrane region" description="Helical" evidence="6">
    <location>
        <begin position="309"/>
        <end position="326"/>
    </location>
</feature>
<keyword evidence="2" id="KW-0813">Transport</keyword>
<evidence type="ECO:0000256" key="2">
    <source>
        <dbReference type="ARBA" id="ARBA00022448"/>
    </source>
</evidence>
<evidence type="ECO:0000313" key="8">
    <source>
        <dbReference type="Proteomes" id="UP001642464"/>
    </source>
</evidence>
<keyword evidence="4 6" id="KW-1133">Transmembrane helix</keyword>
<gene>
    <name evidence="7" type="ORF">SCF082_LOCUS36639</name>
</gene>
<name>A0ABP0PLY4_9DINO</name>
<accession>A0ABP0PLY4</accession>
<feature type="transmembrane region" description="Helical" evidence="6">
    <location>
        <begin position="6"/>
        <end position="27"/>
    </location>
</feature>
<dbReference type="PANTHER" id="PTHR10778:SF8">
    <property type="entry name" value="ADENOSINE 3'-PHOSPHO 5'-PHOSPHOSULFATE TRANSPORTER 2"/>
    <property type="match status" value="1"/>
</dbReference>
<dbReference type="Pfam" id="PF08449">
    <property type="entry name" value="UAA"/>
    <property type="match status" value="1"/>
</dbReference>
<keyword evidence="3 6" id="KW-0812">Transmembrane</keyword>
<feature type="transmembrane region" description="Helical" evidence="6">
    <location>
        <begin position="221"/>
        <end position="239"/>
    </location>
</feature>
<organism evidence="7 8">
    <name type="scientific">Durusdinium trenchii</name>
    <dbReference type="NCBI Taxonomy" id="1381693"/>
    <lineage>
        <taxon>Eukaryota</taxon>
        <taxon>Sar</taxon>
        <taxon>Alveolata</taxon>
        <taxon>Dinophyceae</taxon>
        <taxon>Suessiales</taxon>
        <taxon>Symbiodiniaceae</taxon>
        <taxon>Durusdinium</taxon>
    </lineage>
</organism>
<evidence type="ECO:0000256" key="3">
    <source>
        <dbReference type="ARBA" id="ARBA00022692"/>
    </source>
</evidence>
<keyword evidence="8" id="KW-1185">Reference proteome</keyword>
<feature type="transmembrane region" description="Helical" evidence="6">
    <location>
        <begin position="34"/>
        <end position="56"/>
    </location>
</feature>
<sequence>MAVPFSVRSLLVAGLPMSTISLTTLLEDTETRRFLFLSGAFLCSMQIASVLEEYIYVSLPGFANFFWTVAMVELGFFAVSSVVARWKEHGMLGSWHKPQAPWQLYLFMAMLLGLSQGLGKLTFRYLNYATGTIVKSGKLVPTLLISVLWLRRNVSLAHWIAALLLVISAALMALGEQAAAPSFNSAGLVIAAVQLLCAAMQGNLQEKALKDYGASINEAMVYSNSLGMIVVLLAMQVSGETAPALKFFATSRLALALLLLRSFTFYVGAYSLTAITKEHGTGAATAVGTARKSLTVLLSFVLFPKPFHVNYMLGTIAFVAADLIYLQVSSAKARHKAVSQDADDPVSRDKCVIGKEANKESV</sequence>
<feature type="transmembrane region" description="Helical" evidence="6">
    <location>
        <begin position="62"/>
        <end position="83"/>
    </location>
</feature>
<feature type="transmembrane region" description="Helical" evidence="6">
    <location>
        <begin position="181"/>
        <end position="200"/>
    </location>
</feature>
<dbReference type="EMBL" id="CAXAMM010036402">
    <property type="protein sequence ID" value="CAK9075740.1"/>
    <property type="molecule type" value="Genomic_DNA"/>
</dbReference>
<comment type="caution">
    <text evidence="7">The sequence shown here is derived from an EMBL/GenBank/DDBJ whole genome shotgun (WGS) entry which is preliminary data.</text>
</comment>
<dbReference type="InterPro" id="IPR013657">
    <property type="entry name" value="SCL35B1-4/HUT1"/>
</dbReference>
<keyword evidence="5 6" id="KW-0472">Membrane</keyword>
<proteinExistence type="predicted"/>
<dbReference type="PANTHER" id="PTHR10778">
    <property type="entry name" value="SOLUTE CARRIER FAMILY 35 MEMBER B"/>
    <property type="match status" value="1"/>
</dbReference>
<evidence type="ECO:0000256" key="6">
    <source>
        <dbReference type="SAM" id="Phobius"/>
    </source>
</evidence>
<dbReference type="Proteomes" id="UP001642464">
    <property type="component" value="Unassembled WGS sequence"/>
</dbReference>
<evidence type="ECO:0000256" key="4">
    <source>
        <dbReference type="ARBA" id="ARBA00022989"/>
    </source>
</evidence>
<feature type="transmembrane region" description="Helical" evidence="6">
    <location>
        <begin position="156"/>
        <end position="175"/>
    </location>
</feature>